<evidence type="ECO:0000313" key="3">
    <source>
        <dbReference type="EMBL" id="MEQ2198784.1"/>
    </source>
</evidence>
<evidence type="ECO:0000313" key="4">
    <source>
        <dbReference type="Proteomes" id="UP001434883"/>
    </source>
</evidence>
<proteinExistence type="predicted"/>
<name>A0ABV0QSH1_9TELE</name>
<sequence>MSSSFGDGGVEKEDEWQLREDLMGAFEGALDVGGKHGDLQGIRVLKNDRVLGARAGSGPCFGNCEDDDGAEWVKRVRKTKADGSESVTISDDNQNEESLPEGSSVLEISGPTIPSPGPSAEPLCNANLAASMHTLDHLAGVANRASIHYTGEAQLREDVPLISLANIFQNARLWEDALTVARMAVEIAPHFVVNHFTLANVYFAMEEFEKAMHWYESTLKLQPEFAPAKDRLRTIQCYLLTKRERRQP</sequence>
<dbReference type="PANTHER" id="PTHR16091">
    <property type="entry name" value="TTC17 PROTEIN"/>
    <property type="match status" value="1"/>
</dbReference>
<dbReference type="PROSITE" id="PS50005">
    <property type="entry name" value="TPR"/>
    <property type="match status" value="1"/>
</dbReference>
<feature type="repeat" description="TPR" evidence="1">
    <location>
        <begin position="192"/>
        <end position="225"/>
    </location>
</feature>
<accession>A0ABV0QSH1</accession>
<reference evidence="3 4" key="1">
    <citation type="submission" date="2021-06" db="EMBL/GenBank/DDBJ databases">
        <authorList>
            <person name="Palmer J.M."/>
        </authorList>
    </citation>
    <scope>NUCLEOTIDE SEQUENCE [LARGE SCALE GENOMIC DNA]</scope>
    <source>
        <strain evidence="3 4">XC_2019</strain>
        <tissue evidence="3">Muscle</tissue>
    </source>
</reference>
<dbReference type="PANTHER" id="PTHR16091:SF1">
    <property type="entry name" value="TETRATRICOPEPTIDE REPEAT PROTEIN 17"/>
    <property type="match status" value="1"/>
</dbReference>
<dbReference type="InterPro" id="IPR052630">
    <property type="entry name" value="TTC17"/>
</dbReference>
<dbReference type="Gene3D" id="1.25.40.10">
    <property type="entry name" value="Tetratricopeptide repeat domain"/>
    <property type="match status" value="1"/>
</dbReference>
<organism evidence="3 4">
    <name type="scientific">Xenoophorus captivus</name>
    <dbReference type="NCBI Taxonomy" id="1517983"/>
    <lineage>
        <taxon>Eukaryota</taxon>
        <taxon>Metazoa</taxon>
        <taxon>Chordata</taxon>
        <taxon>Craniata</taxon>
        <taxon>Vertebrata</taxon>
        <taxon>Euteleostomi</taxon>
        <taxon>Actinopterygii</taxon>
        <taxon>Neopterygii</taxon>
        <taxon>Teleostei</taxon>
        <taxon>Neoteleostei</taxon>
        <taxon>Acanthomorphata</taxon>
        <taxon>Ovalentaria</taxon>
        <taxon>Atherinomorphae</taxon>
        <taxon>Cyprinodontiformes</taxon>
        <taxon>Goodeidae</taxon>
        <taxon>Xenoophorus</taxon>
    </lineage>
</organism>
<evidence type="ECO:0000256" key="2">
    <source>
        <dbReference type="SAM" id="MobiDB-lite"/>
    </source>
</evidence>
<keyword evidence="4" id="KW-1185">Reference proteome</keyword>
<feature type="region of interest" description="Disordered" evidence="2">
    <location>
        <begin position="81"/>
        <end position="120"/>
    </location>
</feature>
<dbReference type="InterPro" id="IPR011990">
    <property type="entry name" value="TPR-like_helical_dom_sf"/>
</dbReference>
<gene>
    <name evidence="3" type="ORF">XENOCAPTIV_018342</name>
</gene>
<evidence type="ECO:0008006" key="5">
    <source>
        <dbReference type="Google" id="ProtNLM"/>
    </source>
</evidence>
<dbReference type="Proteomes" id="UP001434883">
    <property type="component" value="Unassembled WGS sequence"/>
</dbReference>
<dbReference type="SUPFAM" id="SSF48452">
    <property type="entry name" value="TPR-like"/>
    <property type="match status" value="1"/>
</dbReference>
<dbReference type="EMBL" id="JAHRIN010020656">
    <property type="protein sequence ID" value="MEQ2198784.1"/>
    <property type="molecule type" value="Genomic_DNA"/>
</dbReference>
<dbReference type="SMART" id="SM00028">
    <property type="entry name" value="TPR"/>
    <property type="match status" value="2"/>
</dbReference>
<evidence type="ECO:0000256" key="1">
    <source>
        <dbReference type="PROSITE-ProRule" id="PRU00339"/>
    </source>
</evidence>
<keyword evidence="1" id="KW-0802">TPR repeat</keyword>
<comment type="caution">
    <text evidence="3">The sequence shown here is derived from an EMBL/GenBank/DDBJ whole genome shotgun (WGS) entry which is preliminary data.</text>
</comment>
<protein>
    <recommendedName>
        <fullName evidence="5">Tetratricopeptide repeat protein 17</fullName>
    </recommendedName>
</protein>
<dbReference type="InterPro" id="IPR019734">
    <property type="entry name" value="TPR_rpt"/>
</dbReference>